<feature type="transmembrane region" description="Helical" evidence="5">
    <location>
        <begin position="257"/>
        <end position="277"/>
    </location>
</feature>
<evidence type="ECO:0000256" key="5">
    <source>
        <dbReference type="SAM" id="Phobius"/>
    </source>
</evidence>
<dbReference type="GO" id="GO:0022857">
    <property type="term" value="F:transmembrane transporter activity"/>
    <property type="evidence" value="ECO:0007669"/>
    <property type="project" value="InterPro"/>
</dbReference>
<keyword evidence="2 5" id="KW-0812">Transmembrane</keyword>
<comment type="caution">
    <text evidence="7">The sequence shown here is derived from an EMBL/GenBank/DDBJ whole genome shotgun (WGS) entry which is preliminary data.</text>
</comment>
<dbReference type="AlphaFoldDB" id="A0AAN7WAE5"/>
<dbReference type="GO" id="GO:0016020">
    <property type="term" value="C:membrane"/>
    <property type="evidence" value="ECO:0007669"/>
    <property type="project" value="UniProtKB-SubCell"/>
</dbReference>
<dbReference type="EMBL" id="JAVRQU010000003">
    <property type="protein sequence ID" value="KAK5705120.1"/>
    <property type="molecule type" value="Genomic_DNA"/>
</dbReference>
<feature type="transmembrane region" description="Helical" evidence="5">
    <location>
        <begin position="427"/>
        <end position="449"/>
    </location>
</feature>
<keyword evidence="3 5" id="KW-1133">Transmembrane helix</keyword>
<feature type="transmembrane region" description="Helical" evidence="5">
    <location>
        <begin position="289"/>
        <end position="309"/>
    </location>
</feature>
<protein>
    <recommendedName>
        <fullName evidence="6">Major facilitator superfamily (MFS) profile domain-containing protein</fullName>
    </recommendedName>
</protein>
<feature type="transmembrane region" description="Helical" evidence="5">
    <location>
        <begin position="152"/>
        <end position="174"/>
    </location>
</feature>
<feature type="transmembrane region" description="Helical" evidence="5">
    <location>
        <begin position="461"/>
        <end position="486"/>
    </location>
</feature>
<feature type="transmembrane region" description="Helical" evidence="5">
    <location>
        <begin position="98"/>
        <end position="120"/>
    </location>
</feature>
<feature type="transmembrane region" description="Helical" evidence="5">
    <location>
        <begin position="60"/>
        <end position="86"/>
    </location>
</feature>
<feature type="transmembrane region" description="Helical" evidence="5">
    <location>
        <begin position="127"/>
        <end position="146"/>
    </location>
</feature>
<dbReference type="InterPro" id="IPR020846">
    <property type="entry name" value="MFS_dom"/>
</dbReference>
<evidence type="ECO:0000256" key="1">
    <source>
        <dbReference type="ARBA" id="ARBA00004141"/>
    </source>
</evidence>
<dbReference type="PROSITE" id="PS50850">
    <property type="entry name" value="MFS"/>
    <property type="match status" value="1"/>
</dbReference>
<dbReference type="Proteomes" id="UP001310594">
    <property type="component" value="Unassembled WGS sequence"/>
</dbReference>
<dbReference type="PANTHER" id="PTHR42718">
    <property type="entry name" value="MAJOR FACILITATOR SUPERFAMILY MULTIDRUG TRANSPORTER MFSC"/>
    <property type="match status" value="1"/>
</dbReference>
<name>A0AAN7WAE5_9PEZI</name>
<feature type="transmembrane region" description="Helical" evidence="5">
    <location>
        <begin position="371"/>
        <end position="389"/>
    </location>
</feature>
<reference evidence="7" key="1">
    <citation type="submission" date="2023-08" db="EMBL/GenBank/DDBJ databases">
        <title>Black Yeasts Isolated from many extreme environments.</title>
        <authorList>
            <person name="Coleine C."/>
            <person name="Stajich J.E."/>
            <person name="Selbmann L."/>
        </authorList>
    </citation>
    <scope>NUCLEOTIDE SEQUENCE</scope>
    <source>
        <strain evidence="7">CCFEE 5810</strain>
    </source>
</reference>
<dbReference type="InterPro" id="IPR036259">
    <property type="entry name" value="MFS_trans_sf"/>
</dbReference>
<keyword evidence="4 5" id="KW-0472">Membrane</keyword>
<sequence>MATQTETELVVLSSAAGPALYDPPAFLNGSLRTPTLAGSDHVEPRQAYTSAKTLPKGRSIIVITQLSCINLVSSFTNGLLTVALPAMAADLSLKPNLLVWPASVYYLTSGACLLTAGAVADVLGPRIINLIGCFLLACFMLASGLSRTGIELIMFRAMQGIASALVMPSAMSILSTSLEDGKPRNIGFACAGMSQPLGFSFGLVFGGVLIQTVGWRVGFYVASALAFALFVIGIWALPKVDVAETQTPKVKRLATEIDWVGAGIASGSISIFSYVLAVMSGDVDSIGKASNIALLCLSIALVPTFVIWVKVQEKRGKPALIPNKIWKNMAFSCVCVMVLLANAVANCMELFSSLFFQEVQGTTALGASLRMLPNLLMGAFLNVITGILVDKIPATYAVLGASSLNIGAPLLMALINPRWPYWYDAFFAQILSPVSADVLFTVGLLIVSASFPAHTQGLAGAIFNTVTQLGASIGLTLLSVISTSVTEDSGIADKGSPKALFEGYKAAFWALVGMTSAAVVVGGIGLRKLGKVGEKRD</sequence>
<dbReference type="Gene3D" id="1.20.1720.10">
    <property type="entry name" value="Multidrug resistance protein D"/>
    <property type="match status" value="1"/>
</dbReference>
<evidence type="ECO:0000256" key="4">
    <source>
        <dbReference type="ARBA" id="ARBA00023136"/>
    </source>
</evidence>
<evidence type="ECO:0000256" key="3">
    <source>
        <dbReference type="ARBA" id="ARBA00022989"/>
    </source>
</evidence>
<dbReference type="PANTHER" id="PTHR42718:SF27">
    <property type="entry name" value="TRANSPORTER, PUTATIVE-RELATED"/>
    <property type="match status" value="1"/>
</dbReference>
<evidence type="ECO:0000256" key="2">
    <source>
        <dbReference type="ARBA" id="ARBA00022692"/>
    </source>
</evidence>
<dbReference type="InterPro" id="IPR011701">
    <property type="entry name" value="MFS"/>
</dbReference>
<feature type="transmembrane region" description="Helical" evidence="5">
    <location>
        <begin position="330"/>
        <end position="351"/>
    </location>
</feature>
<feature type="transmembrane region" description="Helical" evidence="5">
    <location>
        <begin position="217"/>
        <end position="237"/>
    </location>
</feature>
<dbReference type="Pfam" id="PF07690">
    <property type="entry name" value="MFS_1"/>
    <property type="match status" value="1"/>
</dbReference>
<dbReference type="SUPFAM" id="SSF103473">
    <property type="entry name" value="MFS general substrate transporter"/>
    <property type="match status" value="1"/>
</dbReference>
<feature type="transmembrane region" description="Helical" evidence="5">
    <location>
        <begin position="186"/>
        <end position="211"/>
    </location>
</feature>
<gene>
    <name evidence="7" type="ORF">LTR97_002235</name>
</gene>
<feature type="transmembrane region" description="Helical" evidence="5">
    <location>
        <begin position="396"/>
        <end position="415"/>
    </location>
</feature>
<comment type="subcellular location">
    <subcellularLocation>
        <location evidence="1">Membrane</location>
        <topology evidence="1">Multi-pass membrane protein</topology>
    </subcellularLocation>
</comment>
<proteinExistence type="predicted"/>
<evidence type="ECO:0000313" key="7">
    <source>
        <dbReference type="EMBL" id="KAK5705120.1"/>
    </source>
</evidence>
<organism evidence="7 8">
    <name type="scientific">Elasticomyces elasticus</name>
    <dbReference type="NCBI Taxonomy" id="574655"/>
    <lineage>
        <taxon>Eukaryota</taxon>
        <taxon>Fungi</taxon>
        <taxon>Dikarya</taxon>
        <taxon>Ascomycota</taxon>
        <taxon>Pezizomycotina</taxon>
        <taxon>Dothideomycetes</taxon>
        <taxon>Dothideomycetidae</taxon>
        <taxon>Mycosphaerellales</taxon>
        <taxon>Teratosphaeriaceae</taxon>
        <taxon>Elasticomyces</taxon>
    </lineage>
</organism>
<accession>A0AAN7WAE5</accession>
<evidence type="ECO:0000259" key="6">
    <source>
        <dbReference type="PROSITE" id="PS50850"/>
    </source>
</evidence>
<dbReference type="Gene3D" id="1.20.1250.20">
    <property type="entry name" value="MFS general substrate transporter like domains"/>
    <property type="match status" value="1"/>
</dbReference>
<feature type="domain" description="Major facilitator superfamily (MFS) profile" evidence="6">
    <location>
        <begin position="62"/>
        <end position="530"/>
    </location>
</feature>
<feature type="transmembrane region" description="Helical" evidence="5">
    <location>
        <begin position="506"/>
        <end position="526"/>
    </location>
</feature>
<evidence type="ECO:0000313" key="8">
    <source>
        <dbReference type="Proteomes" id="UP001310594"/>
    </source>
</evidence>